<protein>
    <recommendedName>
        <fullName evidence="4">ABC transporter permease</fullName>
    </recommendedName>
</protein>
<dbReference type="GO" id="GO:0005886">
    <property type="term" value="C:plasma membrane"/>
    <property type="evidence" value="ECO:0007669"/>
    <property type="project" value="UniProtKB-SubCell"/>
</dbReference>
<feature type="transmembrane region" description="Helical" evidence="1">
    <location>
        <begin position="207"/>
        <end position="228"/>
    </location>
</feature>
<gene>
    <name evidence="2" type="ORF">AVL62_12110</name>
</gene>
<dbReference type="RefSeq" id="WP_058890613.1">
    <property type="nucleotide sequence ID" value="NZ_LQBL01000011.1"/>
</dbReference>
<evidence type="ECO:0000256" key="1">
    <source>
        <dbReference type="SAM" id="Phobius"/>
    </source>
</evidence>
<evidence type="ECO:0008006" key="4">
    <source>
        <dbReference type="Google" id="ProtNLM"/>
    </source>
</evidence>
<keyword evidence="1" id="KW-0812">Transmembrane</keyword>
<evidence type="ECO:0000313" key="2">
    <source>
        <dbReference type="EMBL" id="KUG56867.1"/>
    </source>
</evidence>
<sequence length="236" mass="23827">MNLTIMRLALQALVGQRRGLVILTLPVLLVALAGVLRALTGEPVSANAVVVEVGIALVVPLVALLAANGVLGPEIDDGSVVYLLSTPVSRYAVAASKFVVAAGVAAVAAVTGLLGATLAGGLSGRWVVVSVVVGAGGAVLYTALFSAIAAATRHGMIAGLVYVTVVESLLGRFLGGFRYVSVRAFAERLGEVAADVDLPVADLSTTYAVIASLVLLGVGVGGAGWRLARFQLRGDE</sequence>
<organism evidence="2 3">
    <name type="scientific">Serinicoccus chungangensis</name>
    <dbReference type="NCBI Taxonomy" id="767452"/>
    <lineage>
        <taxon>Bacteria</taxon>
        <taxon>Bacillati</taxon>
        <taxon>Actinomycetota</taxon>
        <taxon>Actinomycetes</taxon>
        <taxon>Micrococcales</taxon>
        <taxon>Ornithinimicrobiaceae</taxon>
        <taxon>Serinicoccus</taxon>
    </lineage>
</organism>
<feature type="transmembrane region" description="Helical" evidence="1">
    <location>
        <begin position="126"/>
        <end position="150"/>
    </location>
</feature>
<comment type="caution">
    <text evidence="2">The sequence shown here is derived from an EMBL/GenBank/DDBJ whole genome shotgun (WGS) entry which is preliminary data.</text>
</comment>
<dbReference type="Proteomes" id="UP000054837">
    <property type="component" value="Unassembled WGS sequence"/>
</dbReference>
<evidence type="ECO:0000313" key="3">
    <source>
        <dbReference type="Proteomes" id="UP000054837"/>
    </source>
</evidence>
<dbReference type="EMBL" id="LQBL01000011">
    <property type="protein sequence ID" value="KUG56867.1"/>
    <property type="molecule type" value="Genomic_DNA"/>
</dbReference>
<keyword evidence="1" id="KW-1133">Transmembrane helix</keyword>
<name>A0A0W8IAE3_9MICO</name>
<proteinExistence type="predicted"/>
<accession>A0A0W8IAE3</accession>
<keyword evidence="1" id="KW-0472">Membrane</keyword>
<dbReference type="Pfam" id="PF12730">
    <property type="entry name" value="ABC2_membrane_4"/>
    <property type="match status" value="1"/>
</dbReference>
<reference evidence="2 3" key="1">
    <citation type="submission" date="2015-12" db="EMBL/GenBank/DDBJ databases">
        <title>Serinicoccus chungangenesis strain CD08_5 genome sequencing and assembly.</title>
        <authorList>
            <person name="Chander A.M."/>
            <person name="Kaur G."/>
            <person name="Nair G.R."/>
            <person name="Dhawan D.K."/>
            <person name="Kochhar R.K."/>
            <person name="Mayilraj S."/>
            <person name="Bhadada S.K."/>
        </authorList>
    </citation>
    <scope>NUCLEOTIDE SEQUENCE [LARGE SCALE GENOMIC DNA]</scope>
    <source>
        <strain evidence="2 3">CD08_5</strain>
    </source>
</reference>
<dbReference type="STRING" id="767452.AVL62_12110"/>
<dbReference type="AlphaFoldDB" id="A0A0W8IAE3"/>
<dbReference type="GO" id="GO:0140359">
    <property type="term" value="F:ABC-type transporter activity"/>
    <property type="evidence" value="ECO:0007669"/>
    <property type="project" value="InterPro"/>
</dbReference>
<feature type="transmembrane region" description="Helical" evidence="1">
    <location>
        <begin position="157"/>
        <end position="175"/>
    </location>
</feature>
<dbReference type="OrthoDB" id="5146799at2"/>
<dbReference type="PANTHER" id="PTHR37305:SF1">
    <property type="entry name" value="MEMBRANE PROTEIN"/>
    <property type="match status" value="1"/>
</dbReference>
<feature type="transmembrane region" description="Helical" evidence="1">
    <location>
        <begin position="46"/>
        <end position="71"/>
    </location>
</feature>
<feature type="transmembrane region" description="Helical" evidence="1">
    <location>
        <begin position="20"/>
        <end position="40"/>
    </location>
</feature>
<feature type="transmembrane region" description="Helical" evidence="1">
    <location>
        <begin position="91"/>
        <end position="114"/>
    </location>
</feature>
<dbReference type="PANTHER" id="PTHR37305">
    <property type="entry name" value="INTEGRAL MEMBRANE PROTEIN-RELATED"/>
    <property type="match status" value="1"/>
</dbReference>
<keyword evidence="3" id="KW-1185">Reference proteome</keyword>